<dbReference type="Proteomes" id="UP001359559">
    <property type="component" value="Unassembled WGS sequence"/>
</dbReference>
<name>A0AAN9EW53_CLITE</name>
<dbReference type="EMBL" id="JAYKXN010000008">
    <property type="protein sequence ID" value="KAK7263735.1"/>
    <property type="molecule type" value="Genomic_DNA"/>
</dbReference>
<evidence type="ECO:0000313" key="1">
    <source>
        <dbReference type="EMBL" id="KAK7263735.1"/>
    </source>
</evidence>
<gene>
    <name evidence="1" type="ORF">RJT34_31330</name>
</gene>
<comment type="caution">
    <text evidence="1">The sequence shown here is derived from an EMBL/GenBank/DDBJ whole genome shotgun (WGS) entry which is preliminary data.</text>
</comment>
<sequence length="92" mass="10551">MDPNFFAYLHNDFLSVVPDRKEKFGIFLKRNKCKYGSSDDFSSQAIDGLQVINGLKCKIVCNWSKPYLMDRGDMLSMVLMIVLSRFGLCNTD</sequence>
<reference evidence="1 2" key="1">
    <citation type="submission" date="2024-01" db="EMBL/GenBank/DDBJ databases">
        <title>The genomes of 5 underutilized Papilionoideae crops provide insights into root nodulation and disease resistance.</title>
        <authorList>
            <person name="Yuan L."/>
        </authorList>
    </citation>
    <scope>NUCLEOTIDE SEQUENCE [LARGE SCALE GENOMIC DNA]</scope>
    <source>
        <strain evidence="1">LY-2023</strain>
        <tissue evidence="1">Leaf</tissue>
    </source>
</reference>
<accession>A0AAN9EW53</accession>
<dbReference type="AlphaFoldDB" id="A0AAN9EW53"/>
<proteinExistence type="predicted"/>
<keyword evidence="2" id="KW-1185">Reference proteome</keyword>
<organism evidence="1 2">
    <name type="scientific">Clitoria ternatea</name>
    <name type="common">Butterfly pea</name>
    <dbReference type="NCBI Taxonomy" id="43366"/>
    <lineage>
        <taxon>Eukaryota</taxon>
        <taxon>Viridiplantae</taxon>
        <taxon>Streptophyta</taxon>
        <taxon>Embryophyta</taxon>
        <taxon>Tracheophyta</taxon>
        <taxon>Spermatophyta</taxon>
        <taxon>Magnoliopsida</taxon>
        <taxon>eudicotyledons</taxon>
        <taxon>Gunneridae</taxon>
        <taxon>Pentapetalae</taxon>
        <taxon>rosids</taxon>
        <taxon>fabids</taxon>
        <taxon>Fabales</taxon>
        <taxon>Fabaceae</taxon>
        <taxon>Papilionoideae</taxon>
        <taxon>50 kb inversion clade</taxon>
        <taxon>NPAAA clade</taxon>
        <taxon>indigoferoid/millettioid clade</taxon>
        <taxon>Phaseoleae</taxon>
        <taxon>Clitoria</taxon>
    </lineage>
</organism>
<evidence type="ECO:0000313" key="2">
    <source>
        <dbReference type="Proteomes" id="UP001359559"/>
    </source>
</evidence>
<protein>
    <submittedName>
        <fullName evidence="1">Uncharacterized protein</fullName>
    </submittedName>
</protein>